<organism evidence="10 11">
    <name type="scientific">Aspergillus pseudoustus</name>
    <dbReference type="NCBI Taxonomy" id="1810923"/>
    <lineage>
        <taxon>Eukaryota</taxon>
        <taxon>Fungi</taxon>
        <taxon>Dikarya</taxon>
        <taxon>Ascomycota</taxon>
        <taxon>Pezizomycotina</taxon>
        <taxon>Eurotiomycetes</taxon>
        <taxon>Eurotiomycetidae</taxon>
        <taxon>Eurotiales</taxon>
        <taxon>Aspergillaceae</taxon>
        <taxon>Aspergillus</taxon>
        <taxon>Aspergillus subgen. Nidulantes</taxon>
    </lineage>
</organism>
<dbReference type="InterPro" id="IPR005828">
    <property type="entry name" value="MFS_sugar_transport-like"/>
</dbReference>
<dbReference type="InterPro" id="IPR003663">
    <property type="entry name" value="Sugar/inositol_transpt"/>
</dbReference>
<feature type="transmembrane region" description="Helical" evidence="8">
    <location>
        <begin position="439"/>
        <end position="461"/>
    </location>
</feature>
<feature type="transmembrane region" description="Helical" evidence="8">
    <location>
        <begin position="306"/>
        <end position="327"/>
    </location>
</feature>
<dbReference type="PANTHER" id="PTHR48022">
    <property type="entry name" value="PLASTIDIC GLUCOSE TRANSPORTER 4"/>
    <property type="match status" value="1"/>
</dbReference>
<keyword evidence="11" id="KW-1185">Reference proteome</keyword>
<feature type="transmembrane region" description="Helical" evidence="8">
    <location>
        <begin position="373"/>
        <end position="394"/>
    </location>
</feature>
<dbReference type="EMBL" id="JBFXLU010000040">
    <property type="protein sequence ID" value="KAL2849926.1"/>
    <property type="molecule type" value="Genomic_DNA"/>
</dbReference>
<evidence type="ECO:0000313" key="10">
    <source>
        <dbReference type="EMBL" id="KAL2849926.1"/>
    </source>
</evidence>
<feature type="transmembrane region" description="Helical" evidence="8">
    <location>
        <begin position="347"/>
        <end position="366"/>
    </location>
</feature>
<evidence type="ECO:0000256" key="1">
    <source>
        <dbReference type="ARBA" id="ARBA00004141"/>
    </source>
</evidence>
<keyword evidence="3 7" id="KW-0813">Transport</keyword>
<keyword evidence="5 8" id="KW-1133">Transmembrane helix</keyword>
<dbReference type="InterPro" id="IPR050360">
    <property type="entry name" value="MFS_Sugar_Transporters"/>
</dbReference>
<feature type="transmembrane region" description="Helical" evidence="8">
    <location>
        <begin position="154"/>
        <end position="175"/>
    </location>
</feature>
<comment type="subcellular location">
    <subcellularLocation>
        <location evidence="1">Membrane</location>
        <topology evidence="1">Multi-pass membrane protein</topology>
    </subcellularLocation>
</comment>
<gene>
    <name evidence="10" type="ORF">BJY01DRAFT_262044</name>
</gene>
<name>A0ABR4KCL8_9EURO</name>
<evidence type="ECO:0000256" key="6">
    <source>
        <dbReference type="ARBA" id="ARBA00023136"/>
    </source>
</evidence>
<protein>
    <recommendedName>
        <fullName evidence="9">Major facilitator superfamily (MFS) profile domain-containing protein</fullName>
    </recommendedName>
</protein>
<dbReference type="Proteomes" id="UP001610446">
    <property type="component" value="Unassembled WGS sequence"/>
</dbReference>
<keyword evidence="4 8" id="KW-0812">Transmembrane</keyword>
<dbReference type="Pfam" id="PF00083">
    <property type="entry name" value="Sugar_tr"/>
    <property type="match status" value="1"/>
</dbReference>
<dbReference type="InterPro" id="IPR020846">
    <property type="entry name" value="MFS_dom"/>
</dbReference>
<proteinExistence type="inferred from homology"/>
<evidence type="ECO:0000256" key="5">
    <source>
        <dbReference type="ARBA" id="ARBA00022989"/>
    </source>
</evidence>
<feature type="transmembrane region" description="Helical" evidence="8">
    <location>
        <begin position="473"/>
        <end position="492"/>
    </location>
</feature>
<reference evidence="10 11" key="1">
    <citation type="submission" date="2024-07" db="EMBL/GenBank/DDBJ databases">
        <title>Section-level genome sequencing and comparative genomics of Aspergillus sections Usti and Cavernicolus.</title>
        <authorList>
            <consortium name="Lawrence Berkeley National Laboratory"/>
            <person name="Nybo J.L."/>
            <person name="Vesth T.C."/>
            <person name="Theobald S."/>
            <person name="Frisvad J.C."/>
            <person name="Larsen T.O."/>
            <person name="Kjaerboelling I."/>
            <person name="Rothschild-Mancinelli K."/>
            <person name="Lyhne E.K."/>
            <person name="Kogle M.E."/>
            <person name="Barry K."/>
            <person name="Clum A."/>
            <person name="Na H."/>
            <person name="Ledsgaard L."/>
            <person name="Lin J."/>
            <person name="Lipzen A."/>
            <person name="Kuo A."/>
            <person name="Riley R."/>
            <person name="Mondo S."/>
            <person name="Labutti K."/>
            <person name="Haridas S."/>
            <person name="Pangalinan J."/>
            <person name="Salamov A.A."/>
            <person name="Simmons B.A."/>
            <person name="Magnuson J.K."/>
            <person name="Chen J."/>
            <person name="Drula E."/>
            <person name="Henrissat B."/>
            <person name="Wiebenga A."/>
            <person name="Lubbers R.J."/>
            <person name="Gomes A.C."/>
            <person name="Makela M.R."/>
            <person name="Stajich J."/>
            <person name="Grigoriev I.V."/>
            <person name="Mortensen U.H."/>
            <person name="De Vries R.P."/>
            <person name="Baker S.E."/>
            <person name="Andersen M.R."/>
        </authorList>
    </citation>
    <scope>NUCLEOTIDE SEQUENCE [LARGE SCALE GENOMIC DNA]</scope>
    <source>
        <strain evidence="10 11">CBS 123904</strain>
    </source>
</reference>
<evidence type="ECO:0000256" key="2">
    <source>
        <dbReference type="ARBA" id="ARBA00010992"/>
    </source>
</evidence>
<dbReference type="Gene3D" id="1.20.1250.20">
    <property type="entry name" value="MFS general substrate transporter like domains"/>
    <property type="match status" value="1"/>
</dbReference>
<dbReference type="PANTHER" id="PTHR48022:SF71">
    <property type="entry name" value="ALPHA-GLUCOSIDE TRANSPORTER, PUTATIVE (AFU_ORTHOLOGUE AFUA_4G02650)-RELATED"/>
    <property type="match status" value="1"/>
</dbReference>
<dbReference type="SUPFAM" id="SSF103473">
    <property type="entry name" value="MFS general substrate transporter"/>
    <property type="match status" value="1"/>
</dbReference>
<keyword evidence="6 8" id="KW-0472">Membrane</keyword>
<feature type="transmembrane region" description="Helical" evidence="8">
    <location>
        <begin position="102"/>
        <end position="122"/>
    </location>
</feature>
<feature type="transmembrane region" description="Helical" evidence="8">
    <location>
        <begin position="187"/>
        <end position="207"/>
    </location>
</feature>
<evidence type="ECO:0000256" key="3">
    <source>
        <dbReference type="ARBA" id="ARBA00022448"/>
    </source>
</evidence>
<dbReference type="InterPro" id="IPR036259">
    <property type="entry name" value="MFS_trans_sf"/>
</dbReference>
<feature type="transmembrane region" description="Helical" evidence="8">
    <location>
        <begin position="219"/>
        <end position="240"/>
    </location>
</feature>
<dbReference type="NCBIfam" id="TIGR00879">
    <property type="entry name" value="SP"/>
    <property type="match status" value="1"/>
</dbReference>
<sequence>MSGSEKDDKQVRLVQVLPADSDLQDAELSFEFTKDEHALRFWQAARRHWPALAWGMFMNLATVLKGIDGGVVKGLVGLPIFKQTYGYNRNGEYILAAQWISAFNYANLLGAIVGALLSAVAYDRFGPRLMIAVCSVMSIGFIFIQFYSHSPAQLFVGQLVNGCIIAFYPICASAYVGEVTPLVLRGFAATMTNLAFSIGSLVASGILKGTEPLQTVMSYKIPIATQWALPCIMLLFVYFCPDPPYWLCRKGREADALRSLQRLATPSVDVSHKLAHIRETLKLEESFQGDRPHYLECFRGPNARRLLICVMAYSMQAFAGNVFFLSYAVHFMELAGLDASDAFSMNLGLTAIGFVGTCISWFLLAYIGRRTMYLFGCIALSILLFAIGAVDLAPRGNSASTWAQCALMLCCTFVYDLSLGPFCYVLLAEVSSARLRGFTIALATVSCFVWSVVFAVVIPYAMNEDQGDWRGKMGFLFSGTAALCAVYCFFCLPETRGRTFEELDVLFERRVPSRHFTRYRVDIVDAAQGEGQQREQDWGGEERCAPLPFLAHCLTAAGIRYTTLEKHHDLVAPLGGVTGVGPTGARILDQLGVLGPLDEIAQRILVLRTGFPEGSGVSQT</sequence>
<evidence type="ECO:0000256" key="7">
    <source>
        <dbReference type="RuleBase" id="RU003346"/>
    </source>
</evidence>
<accession>A0ABR4KCL8</accession>
<feature type="transmembrane region" description="Helical" evidence="8">
    <location>
        <begin position="49"/>
        <end position="67"/>
    </location>
</feature>
<feature type="transmembrane region" description="Helical" evidence="8">
    <location>
        <begin position="129"/>
        <end position="148"/>
    </location>
</feature>
<evidence type="ECO:0000259" key="9">
    <source>
        <dbReference type="PROSITE" id="PS50850"/>
    </source>
</evidence>
<dbReference type="PROSITE" id="PS50850">
    <property type="entry name" value="MFS"/>
    <property type="match status" value="1"/>
</dbReference>
<evidence type="ECO:0000256" key="8">
    <source>
        <dbReference type="SAM" id="Phobius"/>
    </source>
</evidence>
<comment type="caution">
    <text evidence="10">The sequence shown here is derived from an EMBL/GenBank/DDBJ whole genome shotgun (WGS) entry which is preliminary data.</text>
</comment>
<evidence type="ECO:0000256" key="4">
    <source>
        <dbReference type="ARBA" id="ARBA00022692"/>
    </source>
</evidence>
<comment type="similarity">
    <text evidence="2 7">Belongs to the major facilitator superfamily. Sugar transporter (TC 2.A.1.1) family.</text>
</comment>
<evidence type="ECO:0000313" key="11">
    <source>
        <dbReference type="Proteomes" id="UP001610446"/>
    </source>
</evidence>
<feature type="domain" description="Major facilitator superfamily (MFS) profile" evidence="9">
    <location>
        <begin position="54"/>
        <end position="496"/>
    </location>
</feature>
<feature type="transmembrane region" description="Helical" evidence="8">
    <location>
        <begin position="406"/>
        <end position="427"/>
    </location>
</feature>